<sequence>SERGTEREREIQRKTGGRRKLRRKEEERQTVMEEGEAIDQKEPKERKRKNVKGEMGG</sequence>
<feature type="non-terminal residue" evidence="2">
    <location>
        <position position="1"/>
    </location>
</feature>
<reference evidence="2 3" key="1">
    <citation type="submission" date="2015-04" db="EMBL/GenBank/DDBJ databases">
        <title>Lasius niger genome sequencing.</title>
        <authorList>
            <person name="Konorov E.A."/>
            <person name="Nikitin M.A."/>
            <person name="Kirill M.V."/>
            <person name="Chang P."/>
        </authorList>
    </citation>
    <scope>NUCLEOTIDE SEQUENCE [LARGE SCALE GENOMIC DNA]</scope>
    <source>
        <tissue evidence="2">Whole</tissue>
    </source>
</reference>
<organism evidence="2 3">
    <name type="scientific">Lasius niger</name>
    <name type="common">Black garden ant</name>
    <dbReference type="NCBI Taxonomy" id="67767"/>
    <lineage>
        <taxon>Eukaryota</taxon>
        <taxon>Metazoa</taxon>
        <taxon>Ecdysozoa</taxon>
        <taxon>Arthropoda</taxon>
        <taxon>Hexapoda</taxon>
        <taxon>Insecta</taxon>
        <taxon>Pterygota</taxon>
        <taxon>Neoptera</taxon>
        <taxon>Endopterygota</taxon>
        <taxon>Hymenoptera</taxon>
        <taxon>Apocrita</taxon>
        <taxon>Aculeata</taxon>
        <taxon>Formicoidea</taxon>
        <taxon>Formicidae</taxon>
        <taxon>Formicinae</taxon>
        <taxon>Lasius</taxon>
        <taxon>Lasius</taxon>
    </lineage>
</organism>
<dbReference type="AlphaFoldDB" id="A0A0J7K7S5"/>
<dbReference type="Proteomes" id="UP000036403">
    <property type="component" value="Unassembled WGS sequence"/>
</dbReference>
<feature type="compositionally biased region" description="Basic and acidic residues" evidence="1">
    <location>
        <begin position="1"/>
        <end position="13"/>
    </location>
</feature>
<accession>A0A0J7K7S5</accession>
<gene>
    <name evidence="2" type="ORF">RF55_14815</name>
</gene>
<dbReference type="EMBL" id="LBMM01012383">
    <property type="protein sequence ID" value="KMQ86246.1"/>
    <property type="molecule type" value="Genomic_DNA"/>
</dbReference>
<name>A0A0J7K7S5_LASNI</name>
<dbReference type="PaxDb" id="67767-A0A0J7K7S5"/>
<comment type="caution">
    <text evidence="2">The sequence shown here is derived from an EMBL/GenBank/DDBJ whole genome shotgun (WGS) entry which is preliminary data.</text>
</comment>
<evidence type="ECO:0000256" key="1">
    <source>
        <dbReference type="SAM" id="MobiDB-lite"/>
    </source>
</evidence>
<proteinExistence type="predicted"/>
<protein>
    <submittedName>
        <fullName evidence="2">Uncharacterized protein</fullName>
    </submittedName>
</protein>
<keyword evidence="3" id="KW-1185">Reference proteome</keyword>
<evidence type="ECO:0000313" key="2">
    <source>
        <dbReference type="EMBL" id="KMQ86246.1"/>
    </source>
</evidence>
<evidence type="ECO:0000313" key="3">
    <source>
        <dbReference type="Proteomes" id="UP000036403"/>
    </source>
</evidence>
<feature type="region of interest" description="Disordered" evidence="1">
    <location>
        <begin position="1"/>
        <end position="57"/>
    </location>
</feature>